<dbReference type="PANTHER" id="PTHR33064:SF29">
    <property type="entry name" value="PEPTIDASE A2 DOMAIN-CONTAINING PROTEIN-RELATED"/>
    <property type="match status" value="1"/>
</dbReference>
<evidence type="ECO:0000313" key="2">
    <source>
        <dbReference type="Proteomes" id="UP000593571"/>
    </source>
</evidence>
<dbReference type="InterPro" id="IPR043128">
    <property type="entry name" value="Rev_trsase/Diguanyl_cyclase"/>
</dbReference>
<dbReference type="InterPro" id="IPR051320">
    <property type="entry name" value="Viral_Replic_Matur_Polypro"/>
</dbReference>
<organism evidence="1 2">
    <name type="scientific">Rousettus aegyptiacus</name>
    <name type="common">Egyptian fruit bat</name>
    <name type="synonym">Pteropus aegyptiacus</name>
    <dbReference type="NCBI Taxonomy" id="9407"/>
    <lineage>
        <taxon>Eukaryota</taxon>
        <taxon>Metazoa</taxon>
        <taxon>Chordata</taxon>
        <taxon>Craniata</taxon>
        <taxon>Vertebrata</taxon>
        <taxon>Euteleostomi</taxon>
        <taxon>Mammalia</taxon>
        <taxon>Eutheria</taxon>
        <taxon>Laurasiatheria</taxon>
        <taxon>Chiroptera</taxon>
        <taxon>Yinpterochiroptera</taxon>
        <taxon>Pteropodoidea</taxon>
        <taxon>Pteropodidae</taxon>
        <taxon>Rousettinae</taxon>
        <taxon>Rousettus</taxon>
    </lineage>
</organism>
<sequence>MEEGSNLQTGGQILGLIISEGHRTLGHERKLALCSIPWPNTKKEVREFLGAAGFCQIWIPGFSEIVKPLYKATAGSGKDPLEWVSKQEQAFRERRLLTSTPALGLPDVTLDFNLCVHEKNALLH</sequence>
<comment type="caution">
    <text evidence="1">The sequence shown here is derived from an EMBL/GenBank/DDBJ whole genome shotgun (WGS) entry which is preliminary data.</text>
</comment>
<dbReference type="InterPro" id="IPR043502">
    <property type="entry name" value="DNA/RNA_pol_sf"/>
</dbReference>
<dbReference type="Gene3D" id="3.30.70.270">
    <property type="match status" value="1"/>
</dbReference>
<dbReference type="Proteomes" id="UP000593571">
    <property type="component" value="Unassembled WGS sequence"/>
</dbReference>
<gene>
    <name evidence="1" type="ORF">HJG63_008895</name>
</gene>
<dbReference type="PANTHER" id="PTHR33064">
    <property type="entry name" value="POL PROTEIN"/>
    <property type="match status" value="1"/>
</dbReference>
<accession>A0A7J8D6S6</accession>
<evidence type="ECO:0000313" key="1">
    <source>
        <dbReference type="EMBL" id="KAF6418897.1"/>
    </source>
</evidence>
<dbReference type="SUPFAM" id="SSF56672">
    <property type="entry name" value="DNA/RNA polymerases"/>
    <property type="match status" value="1"/>
</dbReference>
<name>A0A7J8D6S6_ROUAE</name>
<dbReference type="EMBL" id="JACASE010000013">
    <property type="protein sequence ID" value="KAF6418897.1"/>
    <property type="molecule type" value="Genomic_DNA"/>
</dbReference>
<reference evidence="1 2" key="1">
    <citation type="journal article" date="2020" name="Nature">
        <title>Six reference-quality genomes reveal evolution of bat adaptations.</title>
        <authorList>
            <person name="Jebb D."/>
            <person name="Huang Z."/>
            <person name="Pippel M."/>
            <person name="Hughes G.M."/>
            <person name="Lavrichenko K."/>
            <person name="Devanna P."/>
            <person name="Winkler S."/>
            <person name="Jermiin L.S."/>
            <person name="Skirmuntt E.C."/>
            <person name="Katzourakis A."/>
            <person name="Burkitt-Gray L."/>
            <person name="Ray D.A."/>
            <person name="Sullivan K.A.M."/>
            <person name="Roscito J.G."/>
            <person name="Kirilenko B.M."/>
            <person name="Davalos L.M."/>
            <person name="Corthals A.P."/>
            <person name="Power M.L."/>
            <person name="Jones G."/>
            <person name="Ransome R.D."/>
            <person name="Dechmann D.K.N."/>
            <person name="Locatelli A.G."/>
            <person name="Puechmaille S.J."/>
            <person name="Fedrigo O."/>
            <person name="Jarvis E.D."/>
            <person name="Hiller M."/>
            <person name="Vernes S.C."/>
            <person name="Myers E.W."/>
            <person name="Teeling E.C."/>
        </authorList>
    </citation>
    <scope>NUCLEOTIDE SEQUENCE [LARGE SCALE GENOMIC DNA]</scope>
    <source>
        <strain evidence="1">MRouAeg1</strain>
        <tissue evidence="1">Muscle</tissue>
    </source>
</reference>
<proteinExistence type="predicted"/>
<dbReference type="AlphaFoldDB" id="A0A7J8D6S6"/>
<keyword evidence="2" id="KW-1185">Reference proteome</keyword>
<protein>
    <submittedName>
        <fullName evidence="1">Uncharacterized protein</fullName>
    </submittedName>
</protein>